<dbReference type="Proteomes" id="UP000196521">
    <property type="component" value="Chromosome"/>
</dbReference>
<accession>A0A6J7ZEN8</accession>
<evidence type="ECO:0000313" key="2">
    <source>
        <dbReference type="EMBL" id="CAC5339862.1"/>
    </source>
</evidence>
<keyword evidence="3" id="KW-1185">Reference proteome</keyword>
<keyword evidence="1" id="KW-0472">Membrane</keyword>
<evidence type="ECO:0000256" key="1">
    <source>
        <dbReference type="SAM" id="Phobius"/>
    </source>
</evidence>
<proteinExistence type="predicted"/>
<feature type="transmembrane region" description="Helical" evidence="1">
    <location>
        <begin position="52"/>
        <end position="71"/>
    </location>
</feature>
<dbReference type="AlphaFoldDB" id="A0A6J7ZEN8"/>
<dbReference type="EMBL" id="CZCZ02000004">
    <property type="protein sequence ID" value="CAC5339862.1"/>
    <property type="molecule type" value="Genomic_DNA"/>
</dbReference>
<organism evidence="2 3">
    <name type="scientific">Planktothrix rubescens CCAP 1459/22</name>
    <dbReference type="NCBI Taxonomy" id="329571"/>
    <lineage>
        <taxon>Bacteria</taxon>
        <taxon>Bacillati</taxon>
        <taxon>Cyanobacteriota</taxon>
        <taxon>Cyanophyceae</taxon>
        <taxon>Oscillatoriophycideae</taxon>
        <taxon>Oscillatoriales</taxon>
        <taxon>Microcoleaceae</taxon>
        <taxon>Planktothrix</taxon>
    </lineage>
</organism>
<gene>
    <name evidence="2" type="ORF">PLAN_10001</name>
</gene>
<dbReference type="EMBL" id="LR812490">
    <property type="protein sequence ID" value="CAC5339862.1"/>
    <property type="molecule type" value="Genomic_DNA"/>
</dbReference>
<keyword evidence="1" id="KW-0812">Transmembrane</keyword>
<dbReference type="RefSeq" id="WP_026785737.1">
    <property type="nucleotide sequence ID" value="NZ_LR812490.1"/>
</dbReference>
<protein>
    <submittedName>
        <fullName evidence="2">Uncharacterized protein</fullName>
    </submittedName>
</protein>
<evidence type="ECO:0000313" key="3">
    <source>
        <dbReference type="Proteomes" id="UP000196521"/>
    </source>
</evidence>
<sequence length="164" mass="19246">MPSEDLKSNTTNQDTKIFVANFLKGYIKKHNPFRRKKHSEYRSFIYQKVGYGYFWAIAIGFIGSITGLLLADIYQKQAYYQLSDAHRQVQLFNHFNTAVINIRLQSYHLISSAEQPKNWNQDKKNINQNLTEIEQLVVNMDDFIDQNPSWLVANSTELKSFFKI</sequence>
<reference evidence="2" key="1">
    <citation type="submission" date="2020-05" db="EMBL/GenBank/DDBJ databases">
        <authorList>
            <consortium name="Genoscope - CEA"/>
            <person name="William W."/>
        </authorList>
    </citation>
    <scope>NUCLEOTIDE SEQUENCE [LARGE SCALE GENOMIC DNA]</scope>
    <source>
        <strain evidence="2">PCC 7821</strain>
    </source>
</reference>
<keyword evidence="1" id="KW-1133">Transmembrane helix</keyword>
<name>A0A6J7ZEN8_PLARU</name>
<comment type="caution">
    <text evidence="2">The sequence shown here is derived from an EMBL/GenBank/DDBJ whole genome shotgun (WGS) entry which is preliminary data.</text>
</comment>